<dbReference type="SMART" id="SM00388">
    <property type="entry name" value="HisKA"/>
    <property type="match status" value="1"/>
</dbReference>
<evidence type="ECO:0000256" key="6">
    <source>
        <dbReference type="ARBA" id="ARBA00022777"/>
    </source>
</evidence>
<dbReference type="EMBL" id="CP044067">
    <property type="protein sequence ID" value="QET06539.1"/>
    <property type="molecule type" value="Genomic_DNA"/>
</dbReference>
<evidence type="ECO:0000256" key="8">
    <source>
        <dbReference type="ARBA" id="ARBA00023012"/>
    </source>
</evidence>
<evidence type="ECO:0000256" key="5">
    <source>
        <dbReference type="ARBA" id="ARBA00022741"/>
    </source>
</evidence>
<dbReference type="Gene3D" id="3.30.565.10">
    <property type="entry name" value="Histidine kinase-like ATPase, C-terminal domain"/>
    <property type="match status" value="1"/>
</dbReference>
<keyword evidence="9" id="KW-0472">Membrane</keyword>
<dbReference type="Proteomes" id="UP000322822">
    <property type="component" value="Chromosome 2"/>
</dbReference>
<evidence type="ECO:0000256" key="4">
    <source>
        <dbReference type="ARBA" id="ARBA00022679"/>
    </source>
</evidence>
<dbReference type="PROSITE" id="PS50109">
    <property type="entry name" value="HIS_KIN"/>
    <property type="match status" value="1"/>
</dbReference>
<dbReference type="GO" id="GO:0000155">
    <property type="term" value="F:phosphorelay sensor kinase activity"/>
    <property type="evidence" value="ECO:0007669"/>
    <property type="project" value="InterPro"/>
</dbReference>
<dbReference type="Gene3D" id="1.10.287.130">
    <property type="match status" value="1"/>
</dbReference>
<dbReference type="InterPro" id="IPR036097">
    <property type="entry name" value="HisK_dim/P_sf"/>
</dbReference>
<keyword evidence="3" id="KW-0597">Phosphoprotein</keyword>
<dbReference type="CDD" id="cd00082">
    <property type="entry name" value="HisKA"/>
    <property type="match status" value="1"/>
</dbReference>
<dbReference type="InterPro" id="IPR004358">
    <property type="entry name" value="Sig_transdc_His_kin-like_C"/>
</dbReference>
<dbReference type="InterPro" id="IPR036890">
    <property type="entry name" value="HATPase_C_sf"/>
</dbReference>
<evidence type="ECO:0000256" key="2">
    <source>
        <dbReference type="ARBA" id="ARBA00012438"/>
    </source>
</evidence>
<reference evidence="11 12" key="1">
    <citation type="submission" date="2019-09" db="EMBL/GenBank/DDBJ databases">
        <title>FDA dAtabase for Regulatory Grade micrObial Sequences (FDA-ARGOS): Supporting development and validation of Infectious Disease Dx tests.</title>
        <authorList>
            <person name="Sciortino C."/>
            <person name="Tallon L."/>
            <person name="Sadzewicz L."/>
            <person name="Vavikolanu K."/>
            <person name="Mehta A."/>
            <person name="Aluvathingal J."/>
            <person name="Nadendla S."/>
            <person name="Nandy P."/>
            <person name="Geyer C."/>
            <person name="Yan Y."/>
            <person name="Sichtig H."/>
        </authorList>
    </citation>
    <scope>NUCLEOTIDE SEQUENCE [LARGE SCALE GENOMIC DNA]</scope>
    <source>
        <strain evidence="11 12">FDAARGOS_664</strain>
    </source>
</reference>
<evidence type="ECO:0000256" key="9">
    <source>
        <dbReference type="SAM" id="Phobius"/>
    </source>
</evidence>
<name>A0A5P2HH87_9BURK</name>
<feature type="transmembrane region" description="Helical" evidence="9">
    <location>
        <begin position="177"/>
        <end position="201"/>
    </location>
</feature>
<keyword evidence="9" id="KW-1133">Transmembrane helix</keyword>
<keyword evidence="9" id="KW-0812">Transmembrane</keyword>
<evidence type="ECO:0000256" key="1">
    <source>
        <dbReference type="ARBA" id="ARBA00000085"/>
    </source>
</evidence>
<keyword evidence="7" id="KW-0067">ATP-binding</keyword>
<comment type="catalytic activity">
    <reaction evidence="1">
        <text>ATP + protein L-histidine = ADP + protein N-phospho-L-histidine.</text>
        <dbReference type="EC" id="2.7.13.3"/>
    </reaction>
</comment>
<dbReference type="Pfam" id="PF00512">
    <property type="entry name" value="HisKA"/>
    <property type="match status" value="1"/>
</dbReference>
<dbReference type="GO" id="GO:0005524">
    <property type="term" value="F:ATP binding"/>
    <property type="evidence" value="ECO:0007669"/>
    <property type="project" value="UniProtKB-KW"/>
</dbReference>
<dbReference type="SMART" id="SM00387">
    <property type="entry name" value="HATPase_c"/>
    <property type="match status" value="1"/>
</dbReference>
<accession>A0A5P2HH87</accession>
<dbReference type="Pfam" id="PF02518">
    <property type="entry name" value="HATPase_c"/>
    <property type="match status" value="1"/>
</dbReference>
<keyword evidence="8" id="KW-0902">Two-component regulatory system</keyword>
<dbReference type="SUPFAM" id="SSF55874">
    <property type="entry name" value="ATPase domain of HSP90 chaperone/DNA topoisomerase II/histidine kinase"/>
    <property type="match status" value="1"/>
</dbReference>
<dbReference type="AlphaFoldDB" id="A0A5P2HH87"/>
<evidence type="ECO:0000259" key="10">
    <source>
        <dbReference type="PROSITE" id="PS50109"/>
    </source>
</evidence>
<dbReference type="PANTHER" id="PTHR43065:SF10">
    <property type="entry name" value="PEROXIDE STRESS-ACTIVATED HISTIDINE KINASE MAK3"/>
    <property type="match status" value="1"/>
</dbReference>
<evidence type="ECO:0000313" key="11">
    <source>
        <dbReference type="EMBL" id="QET06539.1"/>
    </source>
</evidence>
<gene>
    <name evidence="11" type="ORF">FOB72_18720</name>
</gene>
<organism evidence="11 12">
    <name type="scientific">Cupriavidus pauculus</name>
    <dbReference type="NCBI Taxonomy" id="82633"/>
    <lineage>
        <taxon>Bacteria</taxon>
        <taxon>Pseudomonadati</taxon>
        <taxon>Pseudomonadota</taxon>
        <taxon>Betaproteobacteria</taxon>
        <taxon>Burkholderiales</taxon>
        <taxon>Burkholderiaceae</taxon>
        <taxon>Cupriavidus</taxon>
    </lineage>
</organism>
<keyword evidence="6 11" id="KW-0418">Kinase</keyword>
<proteinExistence type="predicted"/>
<sequence length="444" mass="47286">MILWLSISAAALVLGGLLLLLSRQGAGRQIAHARQVTATSCQALQAGTARLYRQPSATAGAPDVLTPAAAQAILDLALRDQPGVEGGFWRESAGVVAYAFPTYDGTGIKRDPPSAELDRIASMAQRAQDASGLVTDVRPGLREAVAFAACPVEAGDRRLIAWTLVRVPLFAAETLNILMLAVSLLLALVIVSGAWLGWVISRWQRQAVQLRTQLAQAERLATLGRVSAGLAHEIRNPLGTMRMKAENAMAAPAKLREARVNGALESVLTQTARLETLVSSLLALTQPFRVERESVDLAAWLEARRSAHADAAHARGIRIGLVIDPALASAANGLALFDPTQMVRVFDNLVLNALAHTGQDGEIELGARRTSRGTLLMWVADDGVGIAADLRDTLFEPFATGRAGGTGLGLALVREIVQGHDGRIYLADSPQGTRIEMELPWPKS</sequence>
<feature type="domain" description="Histidine kinase" evidence="10">
    <location>
        <begin position="229"/>
        <end position="443"/>
    </location>
</feature>
<protein>
    <recommendedName>
        <fullName evidence="2">histidine kinase</fullName>
        <ecNumber evidence="2">2.7.13.3</ecNumber>
    </recommendedName>
</protein>
<dbReference type="InterPro" id="IPR003661">
    <property type="entry name" value="HisK_dim/P_dom"/>
</dbReference>
<evidence type="ECO:0000256" key="3">
    <source>
        <dbReference type="ARBA" id="ARBA00022553"/>
    </source>
</evidence>
<dbReference type="PANTHER" id="PTHR43065">
    <property type="entry name" value="SENSOR HISTIDINE KINASE"/>
    <property type="match status" value="1"/>
</dbReference>
<evidence type="ECO:0000256" key="7">
    <source>
        <dbReference type="ARBA" id="ARBA00022840"/>
    </source>
</evidence>
<dbReference type="EC" id="2.7.13.3" evidence="2"/>
<dbReference type="InterPro" id="IPR005467">
    <property type="entry name" value="His_kinase_dom"/>
</dbReference>
<dbReference type="InterPro" id="IPR003594">
    <property type="entry name" value="HATPase_dom"/>
</dbReference>
<dbReference type="SUPFAM" id="SSF47384">
    <property type="entry name" value="Homodimeric domain of signal transducing histidine kinase"/>
    <property type="match status" value="1"/>
</dbReference>
<keyword evidence="5" id="KW-0547">Nucleotide-binding</keyword>
<keyword evidence="4" id="KW-0808">Transferase</keyword>
<dbReference type="PRINTS" id="PR00344">
    <property type="entry name" value="BCTRLSENSOR"/>
</dbReference>
<dbReference type="OrthoDB" id="2521613at2"/>
<evidence type="ECO:0000313" key="12">
    <source>
        <dbReference type="Proteomes" id="UP000322822"/>
    </source>
</evidence>